<comment type="caution">
    <text evidence="1">The sequence shown here is derived from an EMBL/GenBank/DDBJ whole genome shotgun (WGS) entry which is preliminary data.</text>
</comment>
<evidence type="ECO:0000313" key="1">
    <source>
        <dbReference type="EMBL" id="EYC35299.1"/>
    </source>
</evidence>
<sequence>MLMGLKSVKIDAQEVLGTGVTMAFFHREGTLPETREILKMRARGRHRCSAYVLKKIDGIPSAVAEKEALLALRYLWISLGVIIGRGQSEHERLFSRGQVELGVLKTFEK</sequence>
<evidence type="ECO:0000313" key="2">
    <source>
        <dbReference type="Proteomes" id="UP000024635"/>
    </source>
</evidence>
<dbReference type="AlphaFoldDB" id="A0A016W627"/>
<protein>
    <submittedName>
        <fullName evidence="1">Uncharacterized protein</fullName>
    </submittedName>
</protein>
<organism evidence="1 2">
    <name type="scientific">Ancylostoma ceylanicum</name>
    <dbReference type="NCBI Taxonomy" id="53326"/>
    <lineage>
        <taxon>Eukaryota</taxon>
        <taxon>Metazoa</taxon>
        <taxon>Ecdysozoa</taxon>
        <taxon>Nematoda</taxon>
        <taxon>Chromadorea</taxon>
        <taxon>Rhabditida</taxon>
        <taxon>Rhabditina</taxon>
        <taxon>Rhabditomorpha</taxon>
        <taxon>Strongyloidea</taxon>
        <taxon>Ancylostomatidae</taxon>
        <taxon>Ancylostomatinae</taxon>
        <taxon>Ancylostoma</taxon>
    </lineage>
</organism>
<dbReference type="EMBL" id="JARK01000683">
    <property type="protein sequence ID" value="EYC35299.1"/>
    <property type="molecule type" value="Genomic_DNA"/>
</dbReference>
<gene>
    <name evidence="1" type="primary">Acey_s1083.g3573</name>
    <name evidence="1" type="ORF">Y032_1083g3573</name>
</gene>
<keyword evidence="2" id="KW-1185">Reference proteome</keyword>
<name>A0A016W627_9BILA</name>
<proteinExistence type="predicted"/>
<dbReference type="Proteomes" id="UP000024635">
    <property type="component" value="Unassembled WGS sequence"/>
</dbReference>
<reference evidence="2" key="1">
    <citation type="journal article" date="2015" name="Nat. Genet.">
        <title>The genome and transcriptome of the zoonotic hookworm Ancylostoma ceylanicum identify infection-specific gene families.</title>
        <authorList>
            <person name="Schwarz E.M."/>
            <person name="Hu Y."/>
            <person name="Antoshechkin I."/>
            <person name="Miller M.M."/>
            <person name="Sternberg P.W."/>
            <person name="Aroian R.V."/>
        </authorList>
    </citation>
    <scope>NUCLEOTIDE SEQUENCE</scope>
    <source>
        <strain evidence="2">HY135</strain>
    </source>
</reference>
<accession>A0A016W627</accession>